<gene>
    <name evidence="2" type="ORF">ASTO00021_LOCUS14398</name>
</gene>
<name>A0A7S3PMS1_9STRA</name>
<dbReference type="InterPro" id="IPR000305">
    <property type="entry name" value="GIY-YIG_endonuc"/>
</dbReference>
<proteinExistence type="predicted"/>
<evidence type="ECO:0000259" key="1">
    <source>
        <dbReference type="PROSITE" id="PS50164"/>
    </source>
</evidence>
<dbReference type="Gene3D" id="3.40.1440.10">
    <property type="entry name" value="GIY-YIG endonuclease"/>
    <property type="match status" value="1"/>
</dbReference>
<dbReference type="AlphaFoldDB" id="A0A7S3PMS1"/>
<evidence type="ECO:0000313" key="2">
    <source>
        <dbReference type="EMBL" id="CAE0444346.1"/>
    </source>
</evidence>
<dbReference type="Pfam" id="PF01541">
    <property type="entry name" value="GIY-YIG"/>
    <property type="match status" value="1"/>
</dbReference>
<feature type="domain" description="GIY-YIG" evidence="1">
    <location>
        <begin position="1"/>
        <end position="84"/>
    </location>
</feature>
<protein>
    <recommendedName>
        <fullName evidence="1">GIY-YIG domain-containing protein</fullName>
    </recommendedName>
</protein>
<dbReference type="InterPro" id="IPR035901">
    <property type="entry name" value="GIY-YIG_endonuc_sf"/>
</dbReference>
<dbReference type="PROSITE" id="PS50164">
    <property type="entry name" value="GIY_YIG"/>
    <property type="match status" value="1"/>
</dbReference>
<dbReference type="EMBL" id="HBIN01018895">
    <property type="protein sequence ID" value="CAE0444346.1"/>
    <property type="molecule type" value="Transcribed_RNA"/>
</dbReference>
<sequence length="116" mass="13698">MCLVYLLRSKQRPSLSYVGYTTRSVHERLKEHNGFARNKYSNRGRPWELVCTVKFTSRHEAICFERKVKYQKNKSGLYKSRETRKCYLGVIGRIKKIKALCKEEGIEDNLSLFETT</sequence>
<accession>A0A7S3PMS1</accession>
<organism evidence="2">
    <name type="scientific">Aplanochytrium stocchinoi</name>
    <dbReference type="NCBI Taxonomy" id="215587"/>
    <lineage>
        <taxon>Eukaryota</taxon>
        <taxon>Sar</taxon>
        <taxon>Stramenopiles</taxon>
        <taxon>Bigyra</taxon>
        <taxon>Labyrinthulomycetes</taxon>
        <taxon>Thraustochytrida</taxon>
        <taxon>Thraustochytriidae</taxon>
        <taxon>Aplanochytrium</taxon>
    </lineage>
</organism>
<reference evidence="2" key="1">
    <citation type="submission" date="2021-01" db="EMBL/GenBank/DDBJ databases">
        <authorList>
            <person name="Corre E."/>
            <person name="Pelletier E."/>
            <person name="Niang G."/>
            <person name="Scheremetjew M."/>
            <person name="Finn R."/>
            <person name="Kale V."/>
            <person name="Holt S."/>
            <person name="Cochrane G."/>
            <person name="Meng A."/>
            <person name="Brown T."/>
            <person name="Cohen L."/>
        </authorList>
    </citation>
    <scope>NUCLEOTIDE SEQUENCE</scope>
    <source>
        <strain evidence="2">GSBS06</strain>
    </source>
</reference>